<feature type="transmembrane region" description="Helical" evidence="1">
    <location>
        <begin position="12"/>
        <end position="37"/>
    </location>
</feature>
<keyword evidence="3" id="KW-1185">Reference proteome</keyword>
<dbReference type="EMBL" id="QNVT01000001">
    <property type="protein sequence ID" value="REC64449.1"/>
    <property type="molecule type" value="Genomic_DNA"/>
</dbReference>
<dbReference type="Proteomes" id="UP000256686">
    <property type="component" value="Unassembled WGS sequence"/>
</dbReference>
<feature type="transmembrane region" description="Helical" evidence="1">
    <location>
        <begin position="101"/>
        <end position="124"/>
    </location>
</feature>
<keyword evidence="1" id="KW-1133">Transmembrane helix</keyword>
<sequence>MKGLKIISVISFLLIGGIQLHATVNLIMLLLYIYTLIQNIFSPPPVLDSSWESLLIIPIIGTIIIFLSCKRYTDRFLLLTCSAGLLLTLILLSGITDPDNYTRITFGFIIPFLGFIISSLLLIVKIFKTKEESSL</sequence>
<evidence type="ECO:0000313" key="2">
    <source>
        <dbReference type="EMBL" id="REC64449.1"/>
    </source>
</evidence>
<gene>
    <name evidence="2" type="ORF">DRF65_02440</name>
</gene>
<keyword evidence="1" id="KW-0472">Membrane</keyword>
<evidence type="ECO:0000256" key="1">
    <source>
        <dbReference type="SAM" id="Phobius"/>
    </source>
</evidence>
<organism evidence="2 3">
    <name type="scientific">Chryseobacterium pennae</name>
    <dbReference type="NCBI Taxonomy" id="2258962"/>
    <lineage>
        <taxon>Bacteria</taxon>
        <taxon>Pseudomonadati</taxon>
        <taxon>Bacteroidota</taxon>
        <taxon>Flavobacteriia</taxon>
        <taxon>Flavobacteriales</taxon>
        <taxon>Weeksellaceae</taxon>
        <taxon>Chryseobacterium group</taxon>
        <taxon>Chryseobacterium</taxon>
    </lineage>
</organism>
<evidence type="ECO:0000313" key="3">
    <source>
        <dbReference type="Proteomes" id="UP000256686"/>
    </source>
</evidence>
<protein>
    <submittedName>
        <fullName evidence="2">Uncharacterized protein</fullName>
    </submittedName>
</protein>
<reference evidence="3" key="1">
    <citation type="submission" date="2018-06" db="EMBL/GenBank/DDBJ databases">
        <authorList>
            <person name="Lum Nde A."/>
            <person name="Hugo C."/>
        </authorList>
    </citation>
    <scope>NUCLEOTIDE SEQUENCE [LARGE SCALE GENOMIC DNA]</scope>
    <source>
        <strain evidence="3">1_F178</strain>
    </source>
</reference>
<feature type="transmembrane region" description="Helical" evidence="1">
    <location>
        <begin position="76"/>
        <end position="95"/>
    </location>
</feature>
<proteinExistence type="predicted"/>
<accession>A0A3D9CF91</accession>
<feature type="transmembrane region" description="Helical" evidence="1">
    <location>
        <begin position="49"/>
        <end position="69"/>
    </location>
</feature>
<dbReference type="AlphaFoldDB" id="A0A3D9CF91"/>
<name>A0A3D9CF91_9FLAO</name>
<comment type="caution">
    <text evidence="2">The sequence shown here is derived from an EMBL/GenBank/DDBJ whole genome shotgun (WGS) entry which is preliminary data.</text>
</comment>
<keyword evidence="1" id="KW-0812">Transmembrane</keyword>